<dbReference type="EMBL" id="CP042829">
    <property type="protein sequence ID" value="QFG03406.1"/>
    <property type="molecule type" value="Genomic_DNA"/>
</dbReference>
<organism evidence="11 12">
    <name type="scientific">Tepidiforma bonchosmolovskayae</name>
    <dbReference type="NCBI Taxonomy" id="2601677"/>
    <lineage>
        <taxon>Bacteria</taxon>
        <taxon>Bacillati</taxon>
        <taxon>Chloroflexota</taxon>
        <taxon>Tepidiformia</taxon>
        <taxon>Tepidiformales</taxon>
        <taxon>Tepidiformaceae</taxon>
        <taxon>Tepidiforma</taxon>
    </lineage>
</organism>
<gene>
    <name evidence="11" type="ORF">Tbon_08880</name>
</gene>
<evidence type="ECO:0000256" key="4">
    <source>
        <dbReference type="ARBA" id="ARBA00022475"/>
    </source>
</evidence>
<sequence length="263" mass="28101">MTAMAMARPAPQRSLRNAFELVTALTSRDLKLRYQGSVLGWAWSLARPLALGAVLAFALGRVLGTGITAEFLLAGLFPWFWFQGGVQGAAGSFIGNGGLLKKVRFPRAVLPLSTVLGATLQFALSLPVLVGFVVAAGNEPSAAWLGLPLVFVLQLGLTAGLGLFVASVTVYFRDLEHITEVLLTLLFYATPIIYSVDRVPEGYRWLTYVNPLAPIMEGWRSILLDGALPAWSHLGASAALTAAALGAGWVTFRRLEDGFADAI</sequence>
<evidence type="ECO:0000256" key="3">
    <source>
        <dbReference type="ARBA" id="ARBA00022448"/>
    </source>
</evidence>
<comment type="subcellular location">
    <subcellularLocation>
        <location evidence="1">Cell inner membrane</location>
        <topology evidence="1">Multi-pass membrane protein</topology>
    </subcellularLocation>
    <subcellularLocation>
        <location evidence="9">Cell membrane</location>
        <topology evidence="9">Multi-pass membrane protein</topology>
    </subcellularLocation>
</comment>
<keyword evidence="4 9" id="KW-1003">Cell membrane</keyword>
<evidence type="ECO:0000256" key="5">
    <source>
        <dbReference type="ARBA" id="ARBA00022519"/>
    </source>
</evidence>
<evidence type="ECO:0000256" key="1">
    <source>
        <dbReference type="ARBA" id="ARBA00004429"/>
    </source>
</evidence>
<evidence type="ECO:0000313" key="12">
    <source>
        <dbReference type="Proteomes" id="UP000326331"/>
    </source>
</evidence>
<evidence type="ECO:0000259" key="10">
    <source>
        <dbReference type="PROSITE" id="PS51012"/>
    </source>
</evidence>
<comment type="similarity">
    <text evidence="2 9">Belongs to the ABC-2 integral membrane protein family.</text>
</comment>
<dbReference type="PANTHER" id="PTHR30413">
    <property type="entry name" value="INNER MEMBRANE TRANSPORT PERMEASE"/>
    <property type="match status" value="1"/>
</dbReference>
<evidence type="ECO:0000256" key="9">
    <source>
        <dbReference type="RuleBase" id="RU361157"/>
    </source>
</evidence>
<dbReference type="Proteomes" id="UP000326331">
    <property type="component" value="Chromosome"/>
</dbReference>
<feature type="transmembrane region" description="Helical" evidence="9">
    <location>
        <begin position="79"/>
        <end position="100"/>
    </location>
</feature>
<reference evidence="11 12" key="1">
    <citation type="submission" date="2019-08" db="EMBL/GenBank/DDBJ databases">
        <authorList>
            <person name="Toschakov S.V."/>
        </authorList>
    </citation>
    <scope>NUCLEOTIDE SEQUENCE [LARGE SCALE GENOMIC DNA]</scope>
    <source>
        <strain evidence="11 12">3753O</strain>
    </source>
</reference>
<reference evidence="11 12" key="2">
    <citation type="submission" date="2019-10" db="EMBL/GenBank/DDBJ databases">
        <title>Thermopilla bonchosmolovskayae gen. nov., sp. nov., a moderately thermophilic Chloroflexi bacterium from a Chukotka hot spring (Arctic, Russia), representing a novel classis Thermopillaia, which include previously uncultivated lineage OLB14.</title>
        <authorList>
            <person name="Kochetkova T.V."/>
            <person name="Zayulina K.S."/>
            <person name="Zhigarkov V.S."/>
            <person name="Minaev N.V."/>
            <person name="Novikov A."/>
            <person name="Toshchakov S.V."/>
            <person name="Elcheninov A.G."/>
            <person name="Kublanov I.V."/>
        </authorList>
    </citation>
    <scope>NUCLEOTIDE SEQUENCE [LARGE SCALE GENOMIC DNA]</scope>
    <source>
        <strain evidence="11 12">3753O</strain>
    </source>
</reference>
<keyword evidence="5" id="KW-0997">Cell inner membrane</keyword>
<dbReference type="RefSeq" id="WP_158067369.1">
    <property type="nucleotide sequence ID" value="NZ_CP042829.1"/>
</dbReference>
<evidence type="ECO:0000256" key="6">
    <source>
        <dbReference type="ARBA" id="ARBA00022692"/>
    </source>
</evidence>
<feature type="transmembrane region" description="Helical" evidence="9">
    <location>
        <begin position="230"/>
        <end position="252"/>
    </location>
</feature>
<keyword evidence="12" id="KW-1185">Reference proteome</keyword>
<keyword evidence="3 9" id="KW-0813">Transport</keyword>
<keyword evidence="7 9" id="KW-1133">Transmembrane helix</keyword>
<dbReference type="Pfam" id="PF01061">
    <property type="entry name" value="ABC2_membrane"/>
    <property type="match status" value="1"/>
</dbReference>
<feature type="domain" description="ABC transmembrane type-2" evidence="10">
    <location>
        <begin position="39"/>
        <end position="255"/>
    </location>
</feature>
<accession>A0ABX6C296</accession>
<dbReference type="PANTHER" id="PTHR30413:SF8">
    <property type="entry name" value="TRANSPORT PERMEASE PROTEIN"/>
    <property type="match status" value="1"/>
</dbReference>
<feature type="transmembrane region" description="Helical" evidence="9">
    <location>
        <begin position="142"/>
        <end position="166"/>
    </location>
</feature>
<feature type="transmembrane region" description="Helical" evidence="9">
    <location>
        <begin position="38"/>
        <end position="59"/>
    </location>
</feature>
<protein>
    <recommendedName>
        <fullName evidence="9">Transport permease protein</fullName>
    </recommendedName>
</protein>
<dbReference type="PROSITE" id="PS51012">
    <property type="entry name" value="ABC_TM2"/>
    <property type="match status" value="1"/>
</dbReference>
<evidence type="ECO:0000256" key="8">
    <source>
        <dbReference type="ARBA" id="ARBA00023136"/>
    </source>
</evidence>
<name>A0ABX6C296_9CHLR</name>
<feature type="transmembrane region" description="Helical" evidence="9">
    <location>
        <begin position="112"/>
        <end position="136"/>
    </location>
</feature>
<keyword evidence="8 9" id="KW-0472">Membrane</keyword>
<keyword evidence="6 9" id="KW-0812">Transmembrane</keyword>
<evidence type="ECO:0000256" key="7">
    <source>
        <dbReference type="ARBA" id="ARBA00022989"/>
    </source>
</evidence>
<proteinExistence type="inferred from homology"/>
<evidence type="ECO:0000256" key="2">
    <source>
        <dbReference type="ARBA" id="ARBA00007783"/>
    </source>
</evidence>
<dbReference type="InterPro" id="IPR047817">
    <property type="entry name" value="ABC2_TM_bact-type"/>
</dbReference>
<evidence type="ECO:0000313" key="11">
    <source>
        <dbReference type="EMBL" id="QFG03406.1"/>
    </source>
</evidence>
<dbReference type="InterPro" id="IPR013525">
    <property type="entry name" value="ABC2_TM"/>
</dbReference>
<feature type="transmembrane region" description="Helical" evidence="9">
    <location>
        <begin position="178"/>
        <end position="196"/>
    </location>
</feature>